<dbReference type="Gene3D" id="3.30.1060.10">
    <property type="entry name" value="Peptide methionine sulphoxide reductase MsrA"/>
    <property type="match status" value="1"/>
</dbReference>
<protein>
    <recommendedName>
        <fullName evidence="4">Peptide methionine sulfoxide reductase MsrA</fullName>
        <shortName evidence="4">Protein-methionine-S-oxide reductase</shortName>
        <ecNumber evidence="4">1.8.4.11</ecNumber>
    </recommendedName>
    <alternativeName>
        <fullName evidence="4">Peptide-methionine (S)-S-oxide reductase</fullName>
        <shortName evidence="4">Peptide Met(O) reductase</shortName>
    </alternativeName>
</protein>
<dbReference type="EC" id="1.8.4.11" evidence="4"/>
<evidence type="ECO:0000256" key="2">
    <source>
        <dbReference type="ARBA" id="ARBA00047806"/>
    </source>
</evidence>
<name>A0ABM8UX15_9BACT</name>
<comment type="catalytic activity">
    <reaction evidence="2 4">
        <text>L-methionyl-[protein] + [thioredoxin]-disulfide + H2O = L-methionyl-(S)-S-oxide-[protein] + [thioredoxin]-dithiol</text>
        <dbReference type="Rhea" id="RHEA:14217"/>
        <dbReference type="Rhea" id="RHEA-COMP:10698"/>
        <dbReference type="Rhea" id="RHEA-COMP:10700"/>
        <dbReference type="Rhea" id="RHEA-COMP:12313"/>
        <dbReference type="Rhea" id="RHEA-COMP:12315"/>
        <dbReference type="ChEBI" id="CHEBI:15377"/>
        <dbReference type="ChEBI" id="CHEBI:16044"/>
        <dbReference type="ChEBI" id="CHEBI:29950"/>
        <dbReference type="ChEBI" id="CHEBI:44120"/>
        <dbReference type="ChEBI" id="CHEBI:50058"/>
        <dbReference type="EC" id="1.8.4.11"/>
    </reaction>
</comment>
<keyword evidence="5" id="KW-0732">Signal</keyword>
<dbReference type="EMBL" id="CAJRAU010000009">
    <property type="protein sequence ID" value="CAG5073610.1"/>
    <property type="molecule type" value="Genomic_DNA"/>
</dbReference>
<feature type="active site" evidence="4">
    <location>
        <position position="60"/>
    </location>
</feature>
<dbReference type="Pfam" id="PF01625">
    <property type="entry name" value="PMSR"/>
    <property type="match status" value="1"/>
</dbReference>
<keyword evidence="8" id="KW-1185">Reference proteome</keyword>
<evidence type="ECO:0000313" key="7">
    <source>
        <dbReference type="EMBL" id="CAG5073610.1"/>
    </source>
</evidence>
<organism evidence="7 8">
    <name type="scientific">Dyadobacter linearis</name>
    <dbReference type="NCBI Taxonomy" id="2823330"/>
    <lineage>
        <taxon>Bacteria</taxon>
        <taxon>Pseudomonadati</taxon>
        <taxon>Bacteroidota</taxon>
        <taxon>Cytophagia</taxon>
        <taxon>Cytophagales</taxon>
        <taxon>Spirosomataceae</taxon>
        <taxon>Dyadobacter</taxon>
    </lineage>
</organism>
<dbReference type="InterPro" id="IPR036509">
    <property type="entry name" value="Met_Sox_Rdtase_MsrA_sf"/>
</dbReference>
<accession>A0ABM8UX15</accession>
<feature type="chain" id="PRO_5046372776" description="Peptide methionine sulfoxide reductase MsrA" evidence="5">
    <location>
        <begin position="23"/>
        <end position="228"/>
    </location>
</feature>
<dbReference type="HAMAP" id="MF_01401">
    <property type="entry name" value="MsrA"/>
    <property type="match status" value="1"/>
</dbReference>
<gene>
    <name evidence="7" type="primary">msrA_3</name>
    <name evidence="4" type="synonym">msrA</name>
    <name evidence="7" type="ORF">DYBT9623_04826</name>
</gene>
<keyword evidence="1 4" id="KW-0560">Oxidoreductase</keyword>
<dbReference type="SUPFAM" id="SSF55068">
    <property type="entry name" value="Peptide methionine sulfoxide reductase"/>
    <property type="match status" value="1"/>
</dbReference>
<dbReference type="PROSITE" id="PS51257">
    <property type="entry name" value="PROKAR_LIPOPROTEIN"/>
    <property type="match status" value="1"/>
</dbReference>
<dbReference type="GO" id="GO:0008113">
    <property type="term" value="F:peptide-methionine (S)-S-oxide reductase activity"/>
    <property type="evidence" value="ECO:0007669"/>
    <property type="project" value="UniProtKB-EC"/>
</dbReference>
<dbReference type="InterPro" id="IPR002569">
    <property type="entry name" value="Met_Sox_Rdtase_MsrA_dom"/>
</dbReference>
<comment type="caution">
    <text evidence="7">The sequence shown here is derived from an EMBL/GenBank/DDBJ whole genome shotgun (WGS) entry which is preliminary data.</text>
</comment>
<feature type="domain" description="Peptide methionine sulphoxide reductase MsrA" evidence="6">
    <location>
        <begin position="53"/>
        <end position="205"/>
    </location>
</feature>
<proteinExistence type="inferred from homology"/>
<evidence type="ECO:0000256" key="4">
    <source>
        <dbReference type="HAMAP-Rule" id="MF_01401"/>
    </source>
</evidence>
<dbReference type="PANTHER" id="PTHR43774">
    <property type="entry name" value="PEPTIDE METHIONINE SULFOXIDE REDUCTASE"/>
    <property type="match status" value="1"/>
</dbReference>
<sequence>MRTTIPILTFLLMCCMVVISCAQSDKKQKRKMDKEAAFTSLDETNVNTAGMETATFGTGCFWCTEAVLESLEGVKKVVSGYSGGHDPKPNYEAVCTGNTGHAECVEVVYDPKVISYADLLEAFFRSHDPTSLNRQGNDVGTQYRSVIFYHNEEQKSLAEKAKAELDKSGAYNKPIVTEITPAVKFFVAEDYHQNYFANNPDQGYCAFVIAPKLDKFKKVFKEKLRKEI</sequence>
<evidence type="ECO:0000256" key="1">
    <source>
        <dbReference type="ARBA" id="ARBA00023002"/>
    </source>
</evidence>
<evidence type="ECO:0000313" key="8">
    <source>
        <dbReference type="Proteomes" id="UP000679725"/>
    </source>
</evidence>
<evidence type="ECO:0000256" key="5">
    <source>
        <dbReference type="SAM" id="SignalP"/>
    </source>
</evidence>
<comment type="catalytic activity">
    <reaction evidence="3 4">
        <text>[thioredoxin]-disulfide + L-methionine + H2O = L-methionine (S)-S-oxide + [thioredoxin]-dithiol</text>
        <dbReference type="Rhea" id="RHEA:19993"/>
        <dbReference type="Rhea" id="RHEA-COMP:10698"/>
        <dbReference type="Rhea" id="RHEA-COMP:10700"/>
        <dbReference type="ChEBI" id="CHEBI:15377"/>
        <dbReference type="ChEBI" id="CHEBI:29950"/>
        <dbReference type="ChEBI" id="CHEBI:50058"/>
        <dbReference type="ChEBI" id="CHEBI:57844"/>
        <dbReference type="ChEBI" id="CHEBI:58772"/>
        <dbReference type="EC" id="1.8.4.11"/>
    </reaction>
</comment>
<dbReference type="PANTHER" id="PTHR43774:SF1">
    <property type="entry name" value="PEPTIDE METHIONINE SULFOXIDE REDUCTASE MSRA 2"/>
    <property type="match status" value="1"/>
</dbReference>
<comment type="similarity">
    <text evidence="4">Belongs to the MsrA Met sulfoxide reductase family.</text>
</comment>
<evidence type="ECO:0000259" key="6">
    <source>
        <dbReference type="Pfam" id="PF01625"/>
    </source>
</evidence>
<comment type="function">
    <text evidence="4">Has an important function as a repair enzyme for proteins that have been inactivated by oxidation. Catalyzes the reversible oxidation-reduction of methionine sulfoxide in proteins to methionine.</text>
</comment>
<dbReference type="NCBIfam" id="TIGR00401">
    <property type="entry name" value="msrA"/>
    <property type="match status" value="1"/>
</dbReference>
<evidence type="ECO:0000256" key="3">
    <source>
        <dbReference type="ARBA" id="ARBA00048782"/>
    </source>
</evidence>
<feature type="signal peptide" evidence="5">
    <location>
        <begin position="1"/>
        <end position="22"/>
    </location>
</feature>
<reference evidence="7 8" key="1">
    <citation type="submission" date="2021-04" db="EMBL/GenBank/DDBJ databases">
        <authorList>
            <person name="Rodrigo-Torres L."/>
            <person name="Arahal R. D."/>
            <person name="Lucena T."/>
        </authorList>
    </citation>
    <scope>NUCLEOTIDE SEQUENCE [LARGE SCALE GENOMIC DNA]</scope>
    <source>
        <strain evidence="7 8">CECT 9623</strain>
    </source>
</reference>
<dbReference type="Proteomes" id="UP000679725">
    <property type="component" value="Unassembled WGS sequence"/>
</dbReference>